<comment type="caution">
    <text evidence="1">The sequence shown here is derived from an EMBL/GenBank/DDBJ whole genome shotgun (WGS) entry which is preliminary data.</text>
</comment>
<accession>A0A417YS45</accession>
<dbReference type="Proteomes" id="UP000284416">
    <property type="component" value="Unassembled WGS sequence"/>
</dbReference>
<proteinExistence type="predicted"/>
<name>A0A417YS45_9BACI</name>
<dbReference type="EMBL" id="QWEG01000009">
    <property type="protein sequence ID" value="RHW38112.1"/>
    <property type="molecule type" value="Genomic_DNA"/>
</dbReference>
<reference evidence="1 2" key="1">
    <citation type="journal article" date="2017" name="Int. J. Syst. Evol. Microbiol.">
        <title>Bacillus notoginsengisoli sp. nov., a novel bacterium isolated from the rhizosphere of Panax notoginseng.</title>
        <authorList>
            <person name="Zhang M.Y."/>
            <person name="Cheng J."/>
            <person name="Cai Y."/>
            <person name="Zhang T.Y."/>
            <person name="Wu Y.Y."/>
            <person name="Manikprabhu D."/>
            <person name="Li W.J."/>
            <person name="Zhang Y.X."/>
        </authorList>
    </citation>
    <scope>NUCLEOTIDE SEQUENCE [LARGE SCALE GENOMIC DNA]</scope>
    <source>
        <strain evidence="1 2">JCM 30743</strain>
    </source>
</reference>
<gene>
    <name evidence="1" type="ORF">D1B31_15155</name>
</gene>
<protein>
    <submittedName>
        <fullName evidence="1">Uncharacterized protein</fullName>
    </submittedName>
</protein>
<keyword evidence="2" id="KW-1185">Reference proteome</keyword>
<evidence type="ECO:0000313" key="2">
    <source>
        <dbReference type="Proteomes" id="UP000284416"/>
    </source>
</evidence>
<evidence type="ECO:0000313" key="1">
    <source>
        <dbReference type="EMBL" id="RHW38112.1"/>
    </source>
</evidence>
<dbReference type="AlphaFoldDB" id="A0A417YS45"/>
<sequence length="97" mass="10893">MAKKLGIIAAALLVAGILAFFNPSEKDFVVYAEEKFPDRPSVAHPDDIEKADLLLFSIYTPIVADEYGVSHLGIMGQFIELSRENLKPPIWMELFLR</sequence>
<dbReference type="RefSeq" id="WP_118921846.1">
    <property type="nucleotide sequence ID" value="NZ_QWEG01000009.1"/>
</dbReference>
<dbReference type="OrthoDB" id="2909871at2"/>
<organism evidence="1 2">
    <name type="scientific">Neobacillus notoginsengisoli</name>
    <dbReference type="NCBI Taxonomy" id="1578198"/>
    <lineage>
        <taxon>Bacteria</taxon>
        <taxon>Bacillati</taxon>
        <taxon>Bacillota</taxon>
        <taxon>Bacilli</taxon>
        <taxon>Bacillales</taxon>
        <taxon>Bacillaceae</taxon>
        <taxon>Neobacillus</taxon>
    </lineage>
</organism>